<dbReference type="PRINTS" id="PR00248">
    <property type="entry name" value="GPCRMGR"/>
</dbReference>
<evidence type="ECO:0000313" key="8">
    <source>
        <dbReference type="EMBL" id="KAJ1080360.1"/>
    </source>
</evidence>
<dbReference type="InterPro" id="IPR000337">
    <property type="entry name" value="GPCR_3"/>
</dbReference>
<dbReference type="InterPro" id="IPR000068">
    <property type="entry name" value="GPCR_3_Ca_sens_rcpt-rel"/>
</dbReference>
<evidence type="ECO:0000256" key="1">
    <source>
        <dbReference type="ARBA" id="ARBA00004141"/>
    </source>
</evidence>
<comment type="caution">
    <text evidence="8">The sequence shown here is derived from an EMBL/GenBank/DDBJ whole genome shotgun (WGS) entry which is preliminary data.</text>
</comment>
<dbReference type="PANTHER" id="PTHR24061:SF0">
    <property type="entry name" value="C-FAMILY ODORANT RECEPTOR OLFCT1"/>
    <property type="match status" value="1"/>
</dbReference>
<gene>
    <name evidence="8" type="ORF">NDU88_000578</name>
</gene>
<evidence type="ECO:0000256" key="3">
    <source>
        <dbReference type="ARBA" id="ARBA00022989"/>
    </source>
</evidence>
<dbReference type="PANTHER" id="PTHR24061">
    <property type="entry name" value="CALCIUM-SENSING RECEPTOR-RELATED"/>
    <property type="match status" value="1"/>
</dbReference>
<evidence type="ECO:0000256" key="5">
    <source>
        <dbReference type="ARBA" id="ARBA00023170"/>
    </source>
</evidence>
<dbReference type="GO" id="GO:0005886">
    <property type="term" value="C:plasma membrane"/>
    <property type="evidence" value="ECO:0007669"/>
    <property type="project" value="TreeGrafter"/>
</dbReference>
<feature type="domain" description="Receptor ligand binding region" evidence="7">
    <location>
        <begin position="1"/>
        <end position="88"/>
    </location>
</feature>
<evidence type="ECO:0000256" key="4">
    <source>
        <dbReference type="ARBA" id="ARBA00023136"/>
    </source>
</evidence>
<keyword evidence="6" id="KW-0325">Glycoprotein</keyword>
<protein>
    <recommendedName>
        <fullName evidence="7">Receptor ligand binding region domain-containing protein</fullName>
    </recommendedName>
</protein>
<proteinExistence type="predicted"/>
<sequence>MLFTINEINHNPALLPNLTLGFGIIDSCNIVRRALQGITQLTSRKEKGDVNYQCRHSQSRLLAIIGDAGMAQTVAMAQLLGLYRLPQIPKNDSRQKAVALESSELHTLVQMALGTTEA</sequence>
<dbReference type="EMBL" id="JANPWB010000016">
    <property type="protein sequence ID" value="KAJ1080360.1"/>
    <property type="molecule type" value="Genomic_DNA"/>
</dbReference>
<organism evidence="8 9">
    <name type="scientific">Pleurodeles waltl</name>
    <name type="common">Iberian ribbed newt</name>
    <dbReference type="NCBI Taxonomy" id="8319"/>
    <lineage>
        <taxon>Eukaryota</taxon>
        <taxon>Metazoa</taxon>
        <taxon>Chordata</taxon>
        <taxon>Craniata</taxon>
        <taxon>Vertebrata</taxon>
        <taxon>Euteleostomi</taxon>
        <taxon>Amphibia</taxon>
        <taxon>Batrachia</taxon>
        <taxon>Caudata</taxon>
        <taxon>Salamandroidea</taxon>
        <taxon>Salamandridae</taxon>
        <taxon>Pleurodelinae</taxon>
        <taxon>Pleurodeles</taxon>
    </lineage>
</organism>
<name>A0AAV7KY66_PLEWA</name>
<keyword evidence="4" id="KW-0472">Membrane</keyword>
<reference evidence="8" key="1">
    <citation type="journal article" date="2022" name="bioRxiv">
        <title>Sequencing and chromosome-scale assembly of the giantPleurodeles waltlgenome.</title>
        <authorList>
            <person name="Brown T."/>
            <person name="Elewa A."/>
            <person name="Iarovenko S."/>
            <person name="Subramanian E."/>
            <person name="Araus A.J."/>
            <person name="Petzold A."/>
            <person name="Susuki M."/>
            <person name="Suzuki K.-i.T."/>
            <person name="Hayashi T."/>
            <person name="Toyoda A."/>
            <person name="Oliveira C."/>
            <person name="Osipova E."/>
            <person name="Leigh N.D."/>
            <person name="Simon A."/>
            <person name="Yun M.H."/>
        </authorList>
    </citation>
    <scope>NUCLEOTIDE SEQUENCE</scope>
    <source>
        <strain evidence="8">20211129_DDA</strain>
        <tissue evidence="8">Liver</tissue>
    </source>
</reference>
<dbReference type="Proteomes" id="UP001066276">
    <property type="component" value="Chromosome 12"/>
</dbReference>
<dbReference type="GO" id="GO:0004930">
    <property type="term" value="F:G protein-coupled receptor activity"/>
    <property type="evidence" value="ECO:0007669"/>
    <property type="project" value="InterPro"/>
</dbReference>
<keyword evidence="2" id="KW-0812">Transmembrane</keyword>
<dbReference type="Gene3D" id="3.40.50.2300">
    <property type="match status" value="1"/>
</dbReference>
<dbReference type="Pfam" id="PF01094">
    <property type="entry name" value="ANF_receptor"/>
    <property type="match status" value="1"/>
</dbReference>
<comment type="subcellular location">
    <subcellularLocation>
        <location evidence="1">Membrane</location>
        <topology evidence="1">Multi-pass membrane protein</topology>
    </subcellularLocation>
</comment>
<keyword evidence="5" id="KW-0675">Receptor</keyword>
<dbReference type="AlphaFoldDB" id="A0AAV7KY66"/>
<keyword evidence="3" id="KW-1133">Transmembrane helix</keyword>
<evidence type="ECO:0000256" key="6">
    <source>
        <dbReference type="ARBA" id="ARBA00023180"/>
    </source>
</evidence>
<dbReference type="SUPFAM" id="SSF53822">
    <property type="entry name" value="Periplasmic binding protein-like I"/>
    <property type="match status" value="1"/>
</dbReference>
<keyword evidence="9" id="KW-1185">Reference proteome</keyword>
<evidence type="ECO:0000256" key="2">
    <source>
        <dbReference type="ARBA" id="ARBA00022692"/>
    </source>
</evidence>
<evidence type="ECO:0000259" key="7">
    <source>
        <dbReference type="Pfam" id="PF01094"/>
    </source>
</evidence>
<accession>A0AAV7KY66</accession>
<dbReference type="InterPro" id="IPR001828">
    <property type="entry name" value="ANF_lig-bd_rcpt"/>
</dbReference>
<dbReference type="InterPro" id="IPR028082">
    <property type="entry name" value="Peripla_BP_I"/>
</dbReference>
<evidence type="ECO:0000313" key="9">
    <source>
        <dbReference type="Proteomes" id="UP001066276"/>
    </source>
</evidence>